<proteinExistence type="predicted"/>
<dbReference type="GO" id="GO:0006788">
    <property type="term" value="P:heme oxidation"/>
    <property type="evidence" value="ECO:0007669"/>
    <property type="project" value="InterPro"/>
</dbReference>
<dbReference type="PANTHER" id="PTHR10720">
    <property type="entry name" value="HEME OXYGENASE"/>
    <property type="match status" value="1"/>
</dbReference>
<keyword evidence="5" id="KW-0472">Membrane</keyword>
<keyword evidence="3" id="KW-0408">Iron</keyword>
<reference evidence="6 7" key="1">
    <citation type="journal article" date="2016" name="Mol. Biol. Evol.">
        <title>Comparative Genomics of Early-Diverging Mushroom-Forming Fungi Provides Insights into the Origins of Lignocellulose Decay Capabilities.</title>
        <authorList>
            <person name="Nagy L.G."/>
            <person name="Riley R."/>
            <person name="Tritt A."/>
            <person name="Adam C."/>
            <person name="Daum C."/>
            <person name="Floudas D."/>
            <person name="Sun H."/>
            <person name="Yadav J.S."/>
            <person name="Pangilinan J."/>
            <person name="Larsson K.H."/>
            <person name="Matsuura K."/>
            <person name="Barry K."/>
            <person name="Labutti K."/>
            <person name="Kuo R."/>
            <person name="Ohm R.A."/>
            <person name="Bhattacharya S.S."/>
            <person name="Shirouzu T."/>
            <person name="Yoshinaga Y."/>
            <person name="Martin F.M."/>
            <person name="Grigoriev I.V."/>
            <person name="Hibbett D.S."/>
        </authorList>
    </citation>
    <scope>NUCLEOTIDE SEQUENCE [LARGE SCALE GENOMIC DNA]</scope>
    <source>
        <strain evidence="6 7">HHB12733</strain>
    </source>
</reference>
<dbReference type="Gene3D" id="1.20.910.10">
    <property type="entry name" value="Heme oxygenase-like"/>
    <property type="match status" value="1"/>
</dbReference>
<keyword evidence="7" id="KW-1185">Reference proteome</keyword>
<feature type="region of interest" description="Disordered" evidence="4">
    <location>
        <begin position="1"/>
        <end position="39"/>
    </location>
</feature>
<dbReference type="EMBL" id="KV424025">
    <property type="protein sequence ID" value="KZT53959.1"/>
    <property type="molecule type" value="Genomic_DNA"/>
</dbReference>
<dbReference type="Pfam" id="PF01126">
    <property type="entry name" value="Heme_oxygenase"/>
    <property type="match status" value="1"/>
</dbReference>
<gene>
    <name evidence="6" type="ORF">CALCODRAFT_439415</name>
</gene>
<dbReference type="GO" id="GO:0046872">
    <property type="term" value="F:metal ion binding"/>
    <property type="evidence" value="ECO:0007669"/>
    <property type="project" value="UniProtKB-KW"/>
</dbReference>
<dbReference type="CDD" id="cd19165">
    <property type="entry name" value="HemeO"/>
    <property type="match status" value="1"/>
</dbReference>
<evidence type="ECO:0000313" key="6">
    <source>
        <dbReference type="EMBL" id="KZT53959.1"/>
    </source>
</evidence>
<dbReference type="STRING" id="1353952.A0A165E299"/>
<evidence type="ECO:0000256" key="5">
    <source>
        <dbReference type="SAM" id="Phobius"/>
    </source>
</evidence>
<keyword evidence="2" id="KW-0479">Metal-binding</keyword>
<evidence type="ECO:0000256" key="3">
    <source>
        <dbReference type="ARBA" id="ARBA00023004"/>
    </source>
</evidence>
<dbReference type="GO" id="GO:0004392">
    <property type="term" value="F:heme oxygenase (decyclizing) activity"/>
    <property type="evidence" value="ECO:0007669"/>
    <property type="project" value="InterPro"/>
</dbReference>
<keyword evidence="1" id="KW-0349">Heme</keyword>
<keyword evidence="5" id="KW-1133">Transmembrane helix</keyword>
<evidence type="ECO:0000313" key="7">
    <source>
        <dbReference type="Proteomes" id="UP000076842"/>
    </source>
</evidence>
<dbReference type="AlphaFoldDB" id="A0A165E299"/>
<dbReference type="InterPro" id="IPR016053">
    <property type="entry name" value="Haem_Oase-like"/>
</dbReference>
<evidence type="ECO:0000256" key="1">
    <source>
        <dbReference type="ARBA" id="ARBA00022617"/>
    </source>
</evidence>
<protein>
    <submittedName>
        <fullName evidence="6">Heme oxygenase-like protein</fullName>
    </submittedName>
</protein>
<dbReference type="InParanoid" id="A0A165E299"/>
<feature type="transmembrane region" description="Helical" evidence="5">
    <location>
        <begin position="299"/>
        <end position="321"/>
    </location>
</feature>
<sequence length="343" mass="37196">MAPALPLPLPNSSSPPPSPLPSPATPSFAPSPGLPPSDADWSLPISSLLRTGTKRAHEEVEHSPGAARLARGELGREEYARWCVALWCVYDALESALSEHSYNPVLAPTSHPALLARSGPLSEDIASLLLTSPNSWQSHPAAASLLTTPPAPLKAYVARLTELGQEHPERLLAHAYVRYLGDLSGGQIIRRRLAKALSLSPKPSTAPGNESDRATPGLTFFEFSSLDGQAAADTQEMRRIKDWYRRGMDEGVGEDEELKRALVEEANEAFRLNAGLFGMLDEPWTGGEGKSEQGQGFPFTSFISFLVAVGLAHFLLVTMGFTGQRGWEKWEVVQGWVKGRLEL</sequence>
<dbReference type="InterPro" id="IPR016084">
    <property type="entry name" value="Haem_Oase-like_multi-hlx"/>
</dbReference>
<dbReference type="PANTHER" id="PTHR10720:SF0">
    <property type="entry name" value="HEME OXYGENASE"/>
    <property type="match status" value="1"/>
</dbReference>
<keyword evidence="5" id="KW-0812">Transmembrane</keyword>
<evidence type="ECO:0000256" key="4">
    <source>
        <dbReference type="SAM" id="MobiDB-lite"/>
    </source>
</evidence>
<dbReference type="InterPro" id="IPR002051">
    <property type="entry name" value="Haem_Oase"/>
</dbReference>
<dbReference type="OrthoDB" id="652091at2759"/>
<dbReference type="SUPFAM" id="SSF48613">
    <property type="entry name" value="Heme oxygenase-like"/>
    <property type="match status" value="1"/>
</dbReference>
<feature type="compositionally biased region" description="Pro residues" evidence="4">
    <location>
        <begin position="1"/>
        <end position="24"/>
    </location>
</feature>
<accession>A0A165E299</accession>
<evidence type="ECO:0000256" key="2">
    <source>
        <dbReference type="ARBA" id="ARBA00022723"/>
    </source>
</evidence>
<organism evidence="6 7">
    <name type="scientific">Calocera cornea HHB12733</name>
    <dbReference type="NCBI Taxonomy" id="1353952"/>
    <lineage>
        <taxon>Eukaryota</taxon>
        <taxon>Fungi</taxon>
        <taxon>Dikarya</taxon>
        <taxon>Basidiomycota</taxon>
        <taxon>Agaricomycotina</taxon>
        <taxon>Dacrymycetes</taxon>
        <taxon>Dacrymycetales</taxon>
        <taxon>Dacrymycetaceae</taxon>
        <taxon>Calocera</taxon>
    </lineage>
</organism>
<name>A0A165E299_9BASI</name>
<dbReference type="Proteomes" id="UP000076842">
    <property type="component" value="Unassembled WGS sequence"/>
</dbReference>